<reference evidence="1" key="1">
    <citation type="submission" date="2020-10" db="EMBL/GenBank/DDBJ databases">
        <title>Dehalococcoides mccartyi of a TCE/Cr reducing biochatode.</title>
        <authorList>
            <person name="Matturro B."/>
        </authorList>
    </citation>
    <scope>NUCLEOTIDE SEQUENCE</scope>
    <source>
        <strain evidence="1">Bin4</strain>
    </source>
</reference>
<name>A0A843AIQ8_METAZ</name>
<dbReference type="Proteomes" id="UP000658733">
    <property type="component" value="Unassembled WGS sequence"/>
</dbReference>
<dbReference type="AlphaFoldDB" id="A0A843AIQ8"/>
<accession>A0A843AIQ8</accession>
<evidence type="ECO:0000313" key="1">
    <source>
        <dbReference type="EMBL" id="MBF4469036.1"/>
    </source>
</evidence>
<evidence type="ECO:0000313" key="2">
    <source>
        <dbReference type="Proteomes" id="UP000658733"/>
    </source>
</evidence>
<dbReference type="RefSeq" id="WP_278523228.1">
    <property type="nucleotide sequence ID" value="NZ_JADIIN010000055.1"/>
</dbReference>
<protein>
    <submittedName>
        <fullName evidence="1">Uncharacterized protein</fullName>
    </submittedName>
</protein>
<organism evidence="1 2">
    <name type="scientific">Methanobrevibacter arboriphilus</name>
    <dbReference type="NCBI Taxonomy" id="39441"/>
    <lineage>
        <taxon>Archaea</taxon>
        <taxon>Methanobacteriati</taxon>
        <taxon>Methanobacteriota</taxon>
        <taxon>Methanomada group</taxon>
        <taxon>Methanobacteria</taxon>
        <taxon>Methanobacteriales</taxon>
        <taxon>Methanobacteriaceae</taxon>
        <taxon>Methanobrevibacter</taxon>
    </lineage>
</organism>
<sequence>MGAVSAGIYIGNGDIEISNSDADAYTDLSAKSTTKAKIYSLESKKKIPTKYKKYENYTFKVAKGSKIYYKAIARSSNGVVTNISGLKIKKATVSFGDGTKKIANKWISHKYKKSGWYLIKVNLNATFTKGYLYGMDLPGNVVNGTRIYLVYVENNPQLSISKVTSGYNTITNYKKKNIDYLDIKVINIGSKTSKATKIKIWYQKPGAKNFGKVYSKLKKYTASAKLKALKPGKSTTVRIFFKIPKKYLKLVKNIRLDSLYRVREISRANTLYSFK</sequence>
<proteinExistence type="predicted"/>
<comment type="caution">
    <text evidence="1">The sequence shown here is derived from an EMBL/GenBank/DDBJ whole genome shotgun (WGS) entry which is preliminary data.</text>
</comment>
<dbReference type="EMBL" id="JADIIN010000055">
    <property type="protein sequence ID" value="MBF4469036.1"/>
    <property type="molecule type" value="Genomic_DNA"/>
</dbReference>
<gene>
    <name evidence="1" type="ORF">ISP01_06490</name>
</gene>